<evidence type="ECO:0000256" key="1">
    <source>
        <dbReference type="SAM" id="MobiDB-lite"/>
    </source>
</evidence>
<comment type="caution">
    <text evidence="2">The sequence shown here is derived from an EMBL/GenBank/DDBJ whole genome shotgun (WGS) entry which is preliminary data.</text>
</comment>
<keyword evidence="3" id="KW-1185">Reference proteome</keyword>
<organism evidence="2 3">
    <name type="scientific">Dreissena polymorpha</name>
    <name type="common">Zebra mussel</name>
    <name type="synonym">Mytilus polymorpha</name>
    <dbReference type="NCBI Taxonomy" id="45954"/>
    <lineage>
        <taxon>Eukaryota</taxon>
        <taxon>Metazoa</taxon>
        <taxon>Spiralia</taxon>
        <taxon>Lophotrochozoa</taxon>
        <taxon>Mollusca</taxon>
        <taxon>Bivalvia</taxon>
        <taxon>Autobranchia</taxon>
        <taxon>Heteroconchia</taxon>
        <taxon>Euheterodonta</taxon>
        <taxon>Imparidentia</taxon>
        <taxon>Neoheterodontei</taxon>
        <taxon>Myida</taxon>
        <taxon>Dreissenoidea</taxon>
        <taxon>Dreissenidae</taxon>
        <taxon>Dreissena</taxon>
    </lineage>
</organism>
<feature type="region of interest" description="Disordered" evidence="1">
    <location>
        <begin position="62"/>
        <end position="95"/>
    </location>
</feature>
<protein>
    <submittedName>
        <fullName evidence="2">Uncharacterized protein</fullName>
    </submittedName>
</protein>
<reference evidence="2" key="2">
    <citation type="submission" date="2020-11" db="EMBL/GenBank/DDBJ databases">
        <authorList>
            <person name="McCartney M.A."/>
            <person name="Auch B."/>
            <person name="Kono T."/>
            <person name="Mallez S."/>
            <person name="Becker A."/>
            <person name="Gohl D.M."/>
            <person name="Silverstein K.A.T."/>
            <person name="Koren S."/>
            <person name="Bechman K.B."/>
            <person name="Herman A."/>
            <person name="Abrahante J.E."/>
            <person name="Garbe J."/>
        </authorList>
    </citation>
    <scope>NUCLEOTIDE SEQUENCE</scope>
    <source>
        <strain evidence="2">Duluth1</strain>
        <tissue evidence="2">Whole animal</tissue>
    </source>
</reference>
<name>A0A9D4R030_DREPO</name>
<proteinExistence type="predicted"/>
<evidence type="ECO:0000313" key="3">
    <source>
        <dbReference type="Proteomes" id="UP000828390"/>
    </source>
</evidence>
<dbReference type="Proteomes" id="UP000828390">
    <property type="component" value="Unassembled WGS sequence"/>
</dbReference>
<evidence type="ECO:0000313" key="2">
    <source>
        <dbReference type="EMBL" id="KAH3849944.1"/>
    </source>
</evidence>
<accession>A0A9D4R030</accession>
<dbReference type="AlphaFoldDB" id="A0A9D4R030"/>
<dbReference type="EMBL" id="JAIWYP010000003">
    <property type="protein sequence ID" value="KAH3849944.1"/>
    <property type="molecule type" value="Genomic_DNA"/>
</dbReference>
<reference evidence="2" key="1">
    <citation type="journal article" date="2019" name="bioRxiv">
        <title>The Genome of the Zebra Mussel, Dreissena polymorpha: A Resource for Invasive Species Research.</title>
        <authorList>
            <person name="McCartney M.A."/>
            <person name="Auch B."/>
            <person name="Kono T."/>
            <person name="Mallez S."/>
            <person name="Zhang Y."/>
            <person name="Obille A."/>
            <person name="Becker A."/>
            <person name="Abrahante J.E."/>
            <person name="Garbe J."/>
            <person name="Badalamenti J.P."/>
            <person name="Herman A."/>
            <person name="Mangelson H."/>
            <person name="Liachko I."/>
            <person name="Sullivan S."/>
            <person name="Sone E.D."/>
            <person name="Koren S."/>
            <person name="Silverstein K.A.T."/>
            <person name="Beckman K.B."/>
            <person name="Gohl D.M."/>
        </authorList>
    </citation>
    <scope>NUCLEOTIDE SEQUENCE</scope>
    <source>
        <strain evidence="2">Duluth1</strain>
        <tissue evidence="2">Whole animal</tissue>
    </source>
</reference>
<sequence>MSYSFPVNLVVEVDDEQKKQLNCPSSIRPCENFNRLFAQGFLWYGPSRLRAAEDDTKQLIDQLGGMGFDNPGPGSGENGRNSPYHQNGRDSPYQPSLVTRSLKLTLVNLQGDQKLNTKQDVREMKEKFQYAREAYEQEIGTSGLP</sequence>
<gene>
    <name evidence="2" type="ORF">DPMN_092348</name>
</gene>